<gene>
    <name evidence="1" type="ORF">H6G83_13455</name>
</gene>
<dbReference type="Proteomes" id="UP000661112">
    <property type="component" value="Unassembled WGS sequence"/>
</dbReference>
<name>A0ABR8D3V8_9NOST</name>
<comment type="caution">
    <text evidence="1">The sequence shown here is derived from an EMBL/GenBank/DDBJ whole genome shotgun (WGS) entry which is preliminary data.</text>
</comment>
<dbReference type="EMBL" id="JACJSG010000016">
    <property type="protein sequence ID" value="MBD2501597.1"/>
    <property type="molecule type" value="Genomic_DNA"/>
</dbReference>
<protein>
    <submittedName>
        <fullName evidence="1">Uncharacterized protein</fullName>
    </submittedName>
</protein>
<proteinExistence type="predicted"/>
<accession>A0ABR8D3V8</accession>
<dbReference type="RefSeq" id="WP_190472716.1">
    <property type="nucleotide sequence ID" value="NZ_JACJSG010000016.1"/>
</dbReference>
<organism evidence="1 2">
    <name type="scientific">Anabaena azotica FACHB-119</name>
    <dbReference type="NCBI Taxonomy" id="947527"/>
    <lineage>
        <taxon>Bacteria</taxon>
        <taxon>Bacillati</taxon>
        <taxon>Cyanobacteriota</taxon>
        <taxon>Cyanophyceae</taxon>
        <taxon>Nostocales</taxon>
        <taxon>Nostocaceae</taxon>
        <taxon>Anabaena</taxon>
        <taxon>Anabaena azotica</taxon>
    </lineage>
</organism>
<evidence type="ECO:0000313" key="2">
    <source>
        <dbReference type="Proteomes" id="UP000661112"/>
    </source>
</evidence>
<sequence>MQDKILKKLGIAILLIGAYTAPSYAGGSSWEVLVERVETHSQTSATLYLRQIDNKTEWYPKCPKLTIFADYKPGNIFSRQIPVNQAEHVKALQYLKQASFNRQTIRFGEIGDGLVSPQTSEGWLSELLNLLSFWQSNRIKTNDLAKQQNCTFKTRGLKIFSEYNARLGVYSFYHY</sequence>
<keyword evidence="2" id="KW-1185">Reference proteome</keyword>
<evidence type="ECO:0000313" key="1">
    <source>
        <dbReference type="EMBL" id="MBD2501597.1"/>
    </source>
</evidence>
<reference evidence="1 2" key="1">
    <citation type="journal article" date="2020" name="ISME J.">
        <title>Comparative genomics reveals insights into cyanobacterial evolution and habitat adaptation.</title>
        <authorList>
            <person name="Chen M.Y."/>
            <person name="Teng W.K."/>
            <person name="Zhao L."/>
            <person name="Hu C.X."/>
            <person name="Zhou Y.K."/>
            <person name="Han B.P."/>
            <person name="Song L.R."/>
            <person name="Shu W.S."/>
        </authorList>
    </citation>
    <scope>NUCLEOTIDE SEQUENCE [LARGE SCALE GENOMIC DNA]</scope>
    <source>
        <strain evidence="1 2">FACHB-119</strain>
    </source>
</reference>